<accession>A0A1M6D0Y3</accession>
<sequence>MCMESPLVGLFRRLSKEDYHNIIEGLESVLADEKDCQKAESVQQTLSKMRDILIEYESQ</sequence>
<keyword evidence="2" id="KW-1185">Reference proteome</keyword>
<dbReference type="AlphaFoldDB" id="A0A1M6D0Y3"/>
<evidence type="ECO:0000313" key="2">
    <source>
        <dbReference type="Proteomes" id="UP000184536"/>
    </source>
</evidence>
<dbReference type="OrthoDB" id="9919012at2"/>
<reference evidence="2" key="1">
    <citation type="submission" date="2016-11" db="EMBL/GenBank/DDBJ databases">
        <authorList>
            <person name="Varghese N."/>
            <person name="Submissions S."/>
        </authorList>
    </citation>
    <scope>NUCLEOTIDE SEQUENCE [LARGE SCALE GENOMIC DNA]</scope>
    <source>
        <strain evidence="2">DSM 17957</strain>
    </source>
</reference>
<name>A0A1M6D0Y3_9FIRM</name>
<organism evidence="1 2">
    <name type="scientific">Geosporobacter subterraneus DSM 17957</name>
    <dbReference type="NCBI Taxonomy" id="1121919"/>
    <lineage>
        <taxon>Bacteria</taxon>
        <taxon>Bacillati</taxon>
        <taxon>Bacillota</taxon>
        <taxon>Clostridia</taxon>
        <taxon>Peptostreptococcales</taxon>
        <taxon>Thermotaleaceae</taxon>
        <taxon>Geosporobacter</taxon>
    </lineage>
</organism>
<protein>
    <submittedName>
        <fullName evidence="1">Uncharacterized protein</fullName>
    </submittedName>
</protein>
<gene>
    <name evidence="1" type="ORF">SAMN02745975_00339</name>
</gene>
<dbReference type="Proteomes" id="UP000184536">
    <property type="component" value="Unassembled WGS sequence"/>
</dbReference>
<proteinExistence type="predicted"/>
<dbReference type="STRING" id="1121919.SAMN02745975_00339"/>
<dbReference type="RefSeq" id="WP_110939640.1">
    <property type="nucleotide sequence ID" value="NZ_FQZV01000005.1"/>
</dbReference>
<dbReference type="EMBL" id="FQZV01000005">
    <property type="protein sequence ID" value="SHI66773.1"/>
    <property type="molecule type" value="Genomic_DNA"/>
</dbReference>
<evidence type="ECO:0000313" key="1">
    <source>
        <dbReference type="EMBL" id="SHI66773.1"/>
    </source>
</evidence>